<dbReference type="PANTHER" id="PTHR36435">
    <property type="entry name" value="SLR1288 PROTEIN"/>
    <property type="match status" value="1"/>
</dbReference>
<keyword evidence="1" id="KW-0472">Membrane</keyword>
<feature type="transmembrane region" description="Helical" evidence="1">
    <location>
        <begin position="209"/>
        <end position="229"/>
    </location>
</feature>
<dbReference type="GO" id="GO:0080120">
    <property type="term" value="P:CAAX-box protein maturation"/>
    <property type="evidence" value="ECO:0007669"/>
    <property type="project" value="UniProtKB-ARBA"/>
</dbReference>
<feature type="transmembrane region" description="Helical" evidence="1">
    <location>
        <begin position="113"/>
        <end position="133"/>
    </location>
</feature>
<feature type="domain" description="CAAX prenyl protease 2/Lysostaphin resistance protein A-like" evidence="2">
    <location>
        <begin position="174"/>
        <end position="261"/>
    </location>
</feature>
<feature type="transmembrane region" description="Helical" evidence="1">
    <location>
        <begin position="174"/>
        <end position="197"/>
    </location>
</feature>
<gene>
    <name evidence="3" type="ORF">EZ437_03575</name>
</gene>
<evidence type="ECO:0000313" key="3">
    <source>
        <dbReference type="EMBL" id="TCD03071.1"/>
    </source>
</evidence>
<feature type="transmembrane region" description="Helical" evidence="1">
    <location>
        <begin position="249"/>
        <end position="270"/>
    </location>
</feature>
<proteinExistence type="predicted"/>
<keyword evidence="3" id="KW-0645">Protease</keyword>
<feature type="transmembrane region" description="Helical" evidence="1">
    <location>
        <begin position="282"/>
        <end position="305"/>
    </location>
</feature>
<keyword evidence="1" id="KW-0812">Transmembrane</keyword>
<evidence type="ECO:0000259" key="2">
    <source>
        <dbReference type="Pfam" id="PF02517"/>
    </source>
</evidence>
<keyword evidence="3" id="KW-0378">Hydrolase</keyword>
<dbReference type="OrthoDB" id="1523022at2"/>
<dbReference type="GO" id="GO:0004175">
    <property type="term" value="F:endopeptidase activity"/>
    <property type="evidence" value="ECO:0007669"/>
    <property type="project" value="UniProtKB-ARBA"/>
</dbReference>
<reference evidence="3 4" key="1">
    <citation type="submission" date="2019-02" db="EMBL/GenBank/DDBJ databases">
        <title>Pedobacter sp. RP-1-14 sp. nov., isolated from Arctic soil.</title>
        <authorList>
            <person name="Dahal R.H."/>
        </authorList>
    </citation>
    <scope>NUCLEOTIDE SEQUENCE [LARGE SCALE GENOMIC DNA]</scope>
    <source>
        <strain evidence="3 4">RP-1-14</strain>
    </source>
</reference>
<dbReference type="EMBL" id="SJSL01000001">
    <property type="protein sequence ID" value="TCD03071.1"/>
    <property type="molecule type" value="Genomic_DNA"/>
</dbReference>
<comment type="caution">
    <text evidence="3">The sequence shown here is derived from an EMBL/GenBank/DDBJ whole genome shotgun (WGS) entry which is preliminary data.</text>
</comment>
<organism evidence="3 4">
    <name type="scientific">Pedobacter psychroterrae</name>
    <dbReference type="NCBI Taxonomy" id="2530453"/>
    <lineage>
        <taxon>Bacteria</taxon>
        <taxon>Pseudomonadati</taxon>
        <taxon>Bacteroidota</taxon>
        <taxon>Sphingobacteriia</taxon>
        <taxon>Sphingobacteriales</taxon>
        <taxon>Sphingobacteriaceae</taxon>
        <taxon>Pedobacter</taxon>
    </lineage>
</organism>
<keyword evidence="3" id="KW-0482">Metalloprotease</keyword>
<evidence type="ECO:0000256" key="1">
    <source>
        <dbReference type="SAM" id="Phobius"/>
    </source>
</evidence>
<feature type="transmembrane region" description="Helical" evidence="1">
    <location>
        <begin position="71"/>
        <end position="92"/>
    </location>
</feature>
<sequence length="318" mass="35828">MNLIEKDQLENSIYVKAENSPYLQLLMLLAYALLGVIVFTILALVVIYALFGADALSSMMTMSSGGTANRGALQVILIASSLGFFLAPPILLAITEQKKPSVFYGLKQPDIKLLGIVFLIMLVSMPIMEWTAALNQKMTLPEALKPLEQWMKAKEDEAMQTTLLLLKMNSIKELLLNLFMIALLPAVAEELMFRGGVQRTFNRIFNNPHVAIWTAAFIFSAIHLQFYGFVPRLLLGAGFGYIYYFSGNLWYAVLGHFLNNAYAVCAAWYMQKNNIPLSSTDSTINIAWYGYVISFILTIAVFIYFKNITQQPHERRMD</sequence>
<dbReference type="Pfam" id="PF02517">
    <property type="entry name" value="Rce1-like"/>
    <property type="match status" value="1"/>
</dbReference>
<dbReference type="GO" id="GO:0008237">
    <property type="term" value="F:metallopeptidase activity"/>
    <property type="evidence" value="ECO:0007669"/>
    <property type="project" value="UniProtKB-KW"/>
</dbReference>
<dbReference type="GO" id="GO:0006508">
    <property type="term" value="P:proteolysis"/>
    <property type="evidence" value="ECO:0007669"/>
    <property type="project" value="UniProtKB-KW"/>
</dbReference>
<dbReference type="InterPro" id="IPR003675">
    <property type="entry name" value="Rce1/LyrA-like_dom"/>
</dbReference>
<protein>
    <submittedName>
        <fullName evidence="3">CPBP family intramembrane metalloprotease</fullName>
    </submittedName>
</protein>
<dbReference type="PANTHER" id="PTHR36435:SF1">
    <property type="entry name" value="CAAX AMINO TERMINAL PROTEASE FAMILY PROTEIN"/>
    <property type="match status" value="1"/>
</dbReference>
<feature type="transmembrane region" description="Helical" evidence="1">
    <location>
        <begin position="25"/>
        <end position="51"/>
    </location>
</feature>
<evidence type="ECO:0000313" key="4">
    <source>
        <dbReference type="Proteomes" id="UP000293347"/>
    </source>
</evidence>
<keyword evidence="1" id="KW-1133">Transmembrane helix</keyword>
<dbReference type="AlphaFoldDB" id="A0A4R0NQ10"/>
<dbReference type="RefSeq" id="WP_131593321.1">
    <property type="nucleotide sequence ID" value="NZ_SJSL01000001.1"/>
</dbReference>
<dbReference type="InterPro" id="IPR052710">
    <property type="entry name" value="CAAX_protease"/>
</dbReference>
<keyword evidence="4" id="KW-1185">Reference proteome</keyword>
<name>A0A4R0NQ10_9SPHI</name>
<accession>A0A4R0NQ10</accession>
<dbReference type="Proteomes" id="UP000293347">
    <property type="component" value="Unassembled WGS sequence"/>
</dbReference>